<comment type="caution">
    <text evidence="4">The sequence shown here is derived from an EMBL/GenBank/DDBJ whole genome shotgun (WGS) entry which is preliminary data.</text>
</comment>
<dbReference type="AlphaFoldDB" id="A0A4Z2IM24"/>
<name>A0A4Z2IM24_9TELE</name>
<organism evidence="4 5">
    <name type="scientific">Liparis tanakae</name>
    <name type="common">Tanaka's snailfish</name>
    <dbReference type="NCBI Taxonomy" id="230148"/>
    <lineage>
        <taxon>Eukaryota</taxon>
        <taxon>Metazoa</taxon>
        <taxon>Chordata</taxon>
        <taxon>Craniata</taxon>
        <taxon>Vertebrata</taxon>
        <taxon>Euteleostomi</taxon>
        <taxon>Actinopterygii</taxon>
        <taxon>Neopterygii</taxon>
        <taxon>Teleostei</taxon>
        <taxon>Neoteleostei</taxon>
        <taxon>Acanthomorphata</taxon>
        <taxon>Eupercaria</taxon>
        <taxon>Perciformes</taxon>
        <taxon>Cottioidei</taxon>
        <taxon>Cottales</taxon>
        <taxon>Liparidae</taxon>
        <taxon>Liparis</taxon>
    </lineage>
</organism>
<dbReference type="InterPro" id="IPR029376">
    <property type="entry name" value="DUF4549"/>
</dbReference>
<dbReference type="Proteomes" id="UP000314294">
    <property type="component" value="Unassembled WGS sequence"/>
</dbReference>
<reference evidence="4 5" key="1">
    <citation type="submission" date="2019-03" db="EMBL/GenBank/DDBJ databases">
        <title>First draft genome of Liparis tanakae, snailfish: a comprehensive survey of snailfish specific genes.</title>
        <authorList>
            <person name="Kim W."/>
            <person name="Song I."/>
            <person name="Jeong J.-H."/>
            <person name="Kim D."/>
            <person name="Kim S."/>
            <person name="Ryu S."/>
            <person name="Song J.Y."/>
            <person name="Lee S.K."/>
        </authorList>
    </citation>
    <scope>NUCLEOTIDE SEQUENCE [LARGE SCALE GENOMIC DNA]</scope>
    <source>
        <tissue evidence="4">Muscle</tissue>
    </source>
</reference>
<feature type="region of interest" description="Disordered" evidence="2">
    <location>
        <begin position="303"/>
        <end position="323"/>
    </location>
</feature>
<proteinExistence type="predicted"/>
<feature type="coiled-coil region" evidence="1">
    <location>
        <begin position="1031"/>
        <end position="1058"/>
    </location>
</feature>
<protein>
    <recommendedName>
        <fullName evidence="3">DUF4549 domain-containing protein</fullName>
    </recommendedName>
</protein>
<evidence type="ECO:0000256" key="2">
    <source>
        <dbReference type="SAM" id="MobiDB-lite"/>
    </source>
</evidence>
<dbReference type="InterPro" id="IPR040401">
    <property type="entry name" value="CCDC162"/>
</dbReference>
<gene>
    <name evidence="4" type="ORF">EYF80_011492</name>
</gene>
<evidence type="ECO:0000259" key="3">
    <source>
        <dbReference type="Pfam" id="PF15082"/>
    </source>
</evidence>
<dbReference type="PANTHER" id="PTHR33331">
    <property type="entry name" value="COILED-COIL DOMAIN-CONTAINING PROTEIN 162"/>
    <property type="match status" value="1"/>
</dbReference>
<sequence length="1230" mass="137799">MRDAYRVSSSARVQQMEAEMSRQLAALREEVEENGSPQGASRCYRCGRCGCDVVLVLVLPDVSFFRLEREHALRRGLQVAEALPLESQADVMQRELESCLSLEYTPDSLPPLLHQFYTDRSYQLAHTKYLLMLRWRRFCRHSRFTGVPGVPGVPAAGVPLHAAHLEEFLLELQELLAHFQLSYDARELQTSADEMELFSVVWREFRTIFGQQEQMKTFPQYDGSEVKGQWGRKSGRTALRKEADWIPFIQVKPTRDPWQQKFVTKLKEKKSIDELLKMSSSLLQVSDLMHVTAALKDHAAHDGGVRSAATSSPTSSASSGSEAKRRKISELWTSVYGAAPLTQAREGTDRVNGARGHKKKSPTSNTEDESCSLEDRLQLLGLDDSSEEGTSDPIVTRGAYLSLIHLRHLKLRELQRVALGLLNYLRSVERTLTFDLAGLQLEDGELCATAEEPGWMNAARGGRGEAGGLGSPQHSHNTPVDCKVRCSEFMEFAEVENLHDFYSAEGRLVHAQDQRGLFVVYDAALGDLRELEEELLLVGSRFLQRDGARRRSRSSSSAAGPHADRAAVLLDLWTCETDFLESKVQVMKMKMDTVFICCPRLFVGSYDDVTERYLLNCYYEAYQHAAGAEERFALARVITDITHSRPQLDPSQGGFVEAYAATSGCLRSHGRLVRDILDNQIENQRRYLQHIWRDDRKGSAHDFGIPPKHVPKHLVSLGGGGLYRNAASELGFAGFHLHLRPVTFEAAEQRPVVTTATLEDDATLDRFTPPHLPLSIQEVDEDDIGRFSFSSQEAVAQLVSAPRIENLQVTLACQLVQKNALMSAVTLLCVCHAAESESRQPPAWSEAACHSAKDVQLDSEPGSDVNNLQDGSNFSPSARTPASSRERFSVRMSLHAVRTQVVSYGLRLSGLLEDVPSAQLDQYRRRMQQDVSEMVTRVRVEGVARIMKLRKKLGSTDDGGVLAQLKKGEEDEEEEVHALRRENRRLSALLCQQKALSRWRQAVDHEKIHRQLLETQQVREIACRSDALGVKMRSEEEVMILQEQLEAARKALSCSRAECSGTKTLLGRKAEQLQLARHQSAQEARGRRELDGCRAQSLDRMRAAVEDGERRLRGLSGQLDRGSRMSRLHRQRSAREMRQVRSQLQQELGLKREAFQQVNRLQDQVTDLGAAATAGLHRAGRQQPGLTSSAGLQDSAAEPARSRSHARMDRAKAEPSRLREPTAPDRTDSS</sequence>
<keyword evidence="5" id="KW-1185">Reference proteome</keyword>
<dbReference type="PANTHER" id="PTHR33331:SF13">
    <property type="entry name" value="COILED-COIL DOMAIN CONTAINING 162"/>
    <property type="match status" value="1"/>
</dbReference>
<evidence type="ECO:0000256" key="1">
    <source>
        <dbReference type="SAM" id="Coils"/>
    </source>
</evidence>
<feature type="domain" description="DUF4549" evidence="3">
    <location>
        <begin position="4"/>
        <end position="143"/>
    </location>
</feature>
<feature type="region of interest" description="Disordered" evidence="2">
    <location>
        <begin position="1113"/>
        <end position="1138"/>
    </location>
</feature>
<feature type="region of interest" description="Disordered" evidence="2">
    <location>
        <begin position="1176"/>
        <end position="1230"/>
    </location>
</feature>
<dbReference type="EMBL" id="SRLO01000075">
    <property type="protein sequence ID" value="TNN78252.1"/>
    <property type="molecule type" value="Genomic_DNA"/>
</dbReference>
<feature type="region of interest" description="Disordered" evidence="2">
    <location>
        <begin position="855"/>
        <end position="885"/>
    </location>
</feature>
<dbReference type="OrthoDB" id="76966at2759"/>
<accession>A0A4Z2IM24</accession>
<feature type="compositionally biased region" description="Basic and acidic residues" evidence="2">
    <location>
        <begin position="1206"/>
        <end position="1230"/>
    </location>
</feature>
<feature type="region of interest" description="Disordered" evidence="2">
    <location>
        <begin position="343"/>
        <end position="372"/>
    </location>
</feature>
<feature type="compositionally biased region" description="Polar residues" evidence="2">
    <location>
        <begin position="864"/>
        <end position="883"/>
    </location>
</feature>
<evidence type="ECO:0000313" key="4">
    <source>
        <dbReference type="EMBL" id="TNN78252.1"/>
    </source>
</evidence>
<evidence type="ECO:0000313" key="5">
    <source>
        <dbReference type="Proteomes" id="UP000314294"/>
    </source>
</evidence>
<dbReference type="Pfam" id="PF15082">
    <property type="entry name" value="DUF4549"/>
    <property type="match status" value="1"/>
</dbReference>
<feature type="coiled-coil region" evidence="1">
    <location>
        <begin position="962"/>
        <end position="989"/>
    </location>
</feature>
<keyword evidence="1" id="KW-0175">Coiled coil</keyword>
<feature type="compositionally biased region" description="Low complexity" evidence="2">
    <location>
        <begin position="307"/>
        <end position="321"/>
    </location>
</feature>